<reference evidence="2 3" key="1">
    <citation type="submission" date="2015-02" db="EMBL/GenBank/DDBJ databases">
        <title>Improved understanding of the partial-nitritation anammox process through 23 genomes representing the majority of the microbial community.</title>
        <authorList>
            <person name="Speth D.R."/>
            <person name="In T Zandt M."/>
            <person name="Guerrero Cruz S."/>
            <person name="Jetten M.S."/>
            <person name="Dutilh B.E."/>
        </authorList>
    </citation>
    <scope>NUCLEOTIDE SEQUENCE [LARGE SCALE GENOMIC DNA]</scope>
    <source>
        <strain evidence="2">OLB20</strain>
    </source>
</reference>
<evidence type="ECO:0000259" key="1">
    <source>
        <dbReference type="Pfam" id="PF12697"/>
    </source>
</evidence>
<feature type="domain" description="AB hydrolase-1" evidence="1">
    <location>
        <begin position="22"/>
        <end position="261"/>
    </location>
</feature>
<evidence type="ECO:0000313" key="3">
    <source>
        <dbReference type="Proteomes" id="UP000070457"/>
    </source>
</evidence>
<gene>
    <name evidence="2" type="primary">ydjP</name>
    <name evidence="2" type="ORF">TR69_WS6001001069</name>
</gene>
<dbReference type="EC" id="3.-.-.-" evidence="2"/>
<dbReference type="EMBL" id="JYNZ01000003">
    <property type="protein sequence ID" value="KXK27043.1"/>
    <property type="molecule type" value="Genomic_DNA"/>
</dbReference>
<dbReference type="SUPFAM" id="SSF53474">
    <property type="entry name" value="alpha/beta-Hydrolases"/>
    <property type="match status" value="1"/>
</dbReference>
<keyword evidence="2" id="KW-0378">Hydrolase</keyword>
<dbReference type="Gene3D" id="3.40.50.1820">
    <property type="entry name" value="alpha/beta hydrolase"/>
    <property type="match status" value="1"/>
</dbReference>
<proteinExistence type="predicted"/>
<dbReference type="InterPro" id="IPR029058">
    <property type="entry name" value="AB_hydrolase_fold"/>
</dbReference>
<sequence length="273" mass="30553">MAFVTLGGIRTNYSVHGNGRPLIFVHGAFVSEDMWLPQIAFFAIRGYKVVTYDLRGHGKTDPSRSAYSVSDLAHDLALLVRALEIKEYDICGVSLGGAVILQAVAEGRINPRKVIVADTICDLRGDRDVFLLKRILPRISMLLLLRFTSPSFWLTILHRLIQIHSPDSRMFSSVSRDSLALYVSEMNKQGLVQLVDMLYRFTHVPAKLVTKPVLILRGAKESGLFVRQGELLKQRLPGPVTEKIFPDSGHDANLIEPDLFNQTVLDYLQAPDL</sequence>
<dbReference type="GO" id="GO:0016787">
    <property type="term" value="F:hydrolase activity"/>
    <property type="evidence" value="ECO:0007669"/>
    <property type="project" value="UniProtKB-KW"/>
</dbReference>
<comment type="caution">
    <text evidence="2">The sequence shown here is derived from an EMBL/GenBank/DDBJ whole genome shotgun (WGS) entry which is preliminary data.</text>
</comment>
<dbReference type="Pfam" id="PF12697">
    <property type="entry name" value="Abhydrolase_6"/>
    <property type="match status" value="1"/>
</dbReference>
<evidence type="ECO:0000313" key="2">
    <source>
        <dbReference type="EMBL" id="KXK27043.1"/>
    </source>
</evidence>
<dbReference type="PANTHER" id="PTHR43798">
    <property type="entry name" value="MONOACYLGLYCEROL LIPASE"/>
    <property type="match status" value="1"/>
</dbReference>
<dbReference type="Proteomes" id="UP000070457">
    <property type="component" value="Unassembled WGS sequence"/>
</dbReference>
<name>A0A136LZH1_9BACT</name>
<dbReference type="InterPro" id="IPR050266">
    <property type="entry name" value="AB_hydrolase_sf"/>
</dbReference>
<protein>
    <submittedName>
        <fullName evidence="2">AB hydrolase superfamily protein YdjP</fullName>
        <ecNumber evidence="2">3.-.-.-</ecNumber>
    </submittedName>
</protein>
<dbReference type="AlphaFoldDB" id="A0A136LZH1"/>
<dbReference type="STRING" id="1617426.TR69_WS6001001069"/>
<dbReference type="InterPro" id="IPR000073">
    <property type="entry name" value="AB_hydrolase_1"/>
</dbReference>
<organism evidence="2 3">
    <name type="scientific">candidate division WS6 bacterium OLB20</name>
    <dbReference type="NCBI Taxonomy" id="1617426"/>
    <lineage>
        <taxon>Bacteria</taxon>
        <taxon>Candidatus Dojkabacteria</taxon>
    </lineage>
</organism>
<accession>A0A136LZH1</accession>